<evidence type="ECO:0000313" key="1">
    <source>
        <dbReference type="EMBL" id="AVK98659.1"/>
    </source>
</evidence>
<dbReference type="Proteomes" id="UP000238825">
    <property type="component" value="Chromosome"/>
</dbReference>
<evidence type="ECO:0000313" key="4">
    <source>
        <dbReference type="Proteomes" id="UP000255295"/>
    </source>
</evidence>
<dbReference type="InterPro" id="IPR007731">
    <property type="entry name" value="DUF669"/>
</dbReference>
<dbReference type="Pfam" id="PF05037">
    <property type="entry name" value="DUF669"/>
    <property type="match status" value="1"/>
</dbReference>
<name>A0A2S0K5S7_LYSSH</name>
<accession>A0A2S0K5S7</accession>
<dbReference type="EMBL" id="UFSZ01000001">
    <property type="protein sequence ID" value="SUV15354.1"/>
    <property type="molecule type" value="Genomic_DNA"/>
</dbReference>
<dbReference type="Proteomes" id="UP000255295">
    <property type="component" value="Unassembled WGS sequence"/>
</dbReference>
<evidence type="ECO:0000313" key="2">
    <source>
        <dbReference type="EMBL" id="SUV15354.1"/>
    </source>
</evidence>
<organism evidence="1 3">
    <name type="scientific">Lysinibacillus sphaericus</name>
    <name type="common">Bacillus sphaericus</name>
    <dbReference type="NCBI Taxonomy" id="1421"/>
    <lineage>
        <taxon>Bacteria</taxon>
        <taxon>Bacillati</taxon>
        <taxon>Bacillota</taxon>
        <taxon>Bacilli</taxon>
        <taxon>Bacillales</taxon>
        <taxon>Bacillaceae</taxon>
        <taxon>Lysinibacillus</taxon>
    </lineage>
</organism>
<proteinExistence type="predicted"/>
<reference evidence="2 4" key="2">
    <citation type="submission" date="2018-06" db="EMBL/GenBank/DDBJ databases">
        <authorList>
            <consortium name="Pathogen Informatics"/>
            <person name="Doyle S."/>
        </authorList>
    </citation>
    <scope>NUCLEOTIDE SEQUENCE [LARGE SCALE GENOMIC DNA]</scope>
    <source>
        <strain evidence="2 4">NCTC10338</strain>
    </source>
</reference>
<dbReference type="InterPro" id="IPR021686">
    <property type="entry name" value="DUF3268"/>
</dbReference>
<evidence type="ECO:0000313" key="3">
    <source>
        <dbReference type="Proteomes" id="UP000238825"/>
    </source>
</evidence>
<reference evidence="1 3" key="1">
    <citation type="submission" date="2017-03" db="EMBL/GenBank/DDBJ databases">
        <title>The whole genome sequencing and assembly of Lysinibacillus sphaericus DSM 28T strain.</title>
        <authorList>
            <person name="Lee Y.-J."/>
            <person name="Yi H."/>
            <person name="Bahn Y.-S."/>
            <person name="Kim J.F."/>
            <person name="Lee D.-W."/>
        </authorList>
    </citation>
    <scope>NUCLEOTIDE SEQUENCE [LARGE SCALE GENOMIC DNA]</scope>
    <source>
        <strain evidence="1 3">DSM 28</strain>
    </source>
</reference>
<dbReference type="GeneID" id="48278730"/>
<dbReference type="Pfam" id="PF11672">
    <property type="entry name" value="DUF3268"/>
    <property type="match status" value="1"/>
</dbReference>
<protein>
    <submittedName>
        <fullName evidence="2">Protein of uncharacterized function (DUF3268)</fullName>
    </submittedName>
</protein>
<dbReference type="EMBL" id="CP019980">
    <property type="protein sequence ID" value="AVK98659.1"/>
    <property type="molecule type" value="Genomic_DNA"/>
</dbReference>
<dbReference type="AlphaFoldDB" id="A0A2S0K5S7"/>
<gene>
    <name evidence="1" type="ORF">LS41612_21210</name>
    <name evidence="2" type="ORF">NCTC10338_00418</name>
</gene>
<sequence>MICPYCQEQAEFISSKDFYGTDYRTNLYICRPCDARVGTHGRGKTPLGTMANAELRELRKLCHARFDVRWKYGKVSRSKAYQQLADMMGLTRETAHIGMFDKEQCKKLLSLLPKETKNMSNLAAMAQKLLAEGFDPKTSPVDDHEALPEGGYDVVLSEVQWRVNDKGTEWLQLDLELLNEGFENRKHFGMIFFTEKMMARALKQTMKCAYALNIELDPSVFGSPETDLVNAFKEALGTQCEMDIKHSKSKNGTFVNFSLSQPEPL</sequence>
<dbReference type="RefSeq" id="WP_024360924.1">
    <property type="nucleotide sequence ID" value="NZ_BJNS01000071.1"/>
</dbReference>